<dbReference type="EMBL" id="SSND01000001">
    <property type="protein sequence ID" value="THD84379.1"/>
    <property type="molecule type" value="Genomic_DNA"/>
</dbReference>
<protein>
    <submittedName>
        <fullName evidence="2">Bifunctional (P)ppGpp synthetase/guanosine-3',5'-bis(Diphosphate) 3'-pyrophosphohydrolase</fullName>
    </submittedName>
</protein>
<dbReference type="PANTHER" id="PTHR46246:SF1">
    <property type="entry name" value="GUANOSINE-3',5'-BIS(DIPHOSPHATE) 3'-PYROPHOSPHOHYDROLASE MESH1"/>
    <property type="match status" value="1"/>
</dbReference>
<dbReference type="Pfam" id="PF13328">
    <property type="entry name" value="HD_4"/>
    <property type="match status" value="1"/>
</dbReference>
<sequence>MAAAVERTDMDDRIAQAEAFARKAHAGQTRKGEGAEPYDIHIEEVAALVARFGGADEVIMAAWLHDTIEDCAVDEAEIRDRFGAAVAAMVVELTDDKGLPKAERKRLQVVNAPGKSAGAALVKLCDKMSNVRAVGATPPVHWPVTRRIAYLDWAETVVAALPGGHEAARAEFAACLAASRAAVLAAAGPAPGLAAGQGEGNGPVSPS</sequence>
<dbReference type="SUPFAM" id="SSF109604">
    <property type="entry name" value="HD-domain/PDEase-like"/>
    <property type="match status" value="1"/>
</dbReference>
<dbReference type="OrthoDB" id="9802385at2"/>
<feature type="domain" description="HD/PDEase" evidence="1">
    <location>
        <begin position="34"/>
        <end position="140"/>
    </location>
</feature>
<dbReference type="GO" id="GO:0008893">
    <property type="term" value="F:guanosine-3',5'-bis(diphosphate) 3'-diphosphatase activity"/>
    <property type="evidence" value="ECO:0007669"/>
    <property type="project" value="TreeGrafter"/>
</dbReference>
<organism evidence="2 3">
    <name type="scientific">Aliigemmobacter aestuarii</name>
    <dbReference type="NCBI Taxonomy" id="1445661"/>
    <lineage>
        <taxon>Bacteria</taxon>
        <taxon>Pseudomonadati</taxon>
        <taxon>Pseudomonadota</taxon>
        <taxon>Alphaproteobacteria</taxon>
        <taxon>Rhodobacterales</taxon>
        <taxon>Paracoccaceae</taxon>
        <taxon>Aliigemmobacter</taxon>
    </lineage>
</organism>
<evidence type="ECO:0000313" key="2">
    <source>
        <dbReference type="EMBL" id="THD84379.1"/>
    </source>
</evidence>
<keyword evidence="2" id="KW-0378">Hydrolase</keyword>
<keyword evidence="3" id="KW-1185">Reference proteome</keyword>
<dbReference type="Gene3D" id="1.10.3210.10">
    <property type="entry name" value="Hypothetical protein af1432"/>
    <property type="match status" value="1"/>
</dbReference>
<name>A0A4S3MPP9_9RHOB</name>
<comment type="caution">
    <text evidence="2">The sequence shown here is derived from an EMBL/GenBank/DDBJ whole genome shotgun (WGS) entry which is preliminary data.</text>
</comment>
<dbReference type="SMART" id="SM00471">
    <property type="entry name" value="HDc"/>
    <property type="match status" value="1"/>
</dbReference>
<dbReference type="PANTHER" id="PTHR46246">
    <property type="entry name" value="GUANOSINE-3',5'-BIS(DIPHOSPHATE) 3'-PYROPHOSPHOHYDROLASE MESH1"/>
    <property type="match status" value="1"/>
</dbReference>
<reference evidence="2 3" key="1">
    <citation type="submission" date="2019-04" db="EMBL/GenBank/DDBJ databases">
        <title>Draft genome sequence of Gemmobacter aestuarii sp. nov.</title>
        <authorList>
            <person name="Hameed A."/>
            <person name="Lin S.-Y."/>
            <person name="Shahina M."/>
            <person name="Lai W.-A."/>
            <person name="Young C.-C."/>
        </authorList>
    </citation>
    <scope>NUCLEOTIDE SEQUENCE [LARGE SCALE GENOMIC DNA]</scope>
    <source>
        <strain evidence="2 3">CC-PW-75</strain>
    </source>
</reference>
<dbReference type="InterPro" id="IPR052194">
    <property type="entry name" value="MESH1"/>
</dbReference>
<evidence type="ECO:0000259" key="1">
    <source>
        <dbReference type="SMART" id="SM00471"/>
    </source>
</evidence>
<evidence type="ECO:0000313" key="3">
    <source>
        <dbReference type="Proteomes" id="UP000309450"/>
    </source>
</evidence>
<proteinExistence type="predicted"/>
<dbReference type="InterPro" id="IPR003607">
    <property type="entry name" value="HD/PDEase_dom"/>
</dbReference>
<accession>A0A4S3MPP9</accession>
<gene>
    <name evidence="2" type="ORF">E7811_01080</name>
</gene>
<dbReference type="AlphaFoldDB" id="A0A4S3MPP9"/>
<dbReference type="Proteomes" id="UP000309450">
    <property type="component" value="Unassembled WGS sequence"/>
</dbReference>